<name>A0A5B8VL45_9BACT</name>
<dbReference type="Proteomes" id="UP000321291">
    <property type="component" value="Chromosome"/>
</dbReference>
<evidence type="ECO:0008006" key="4">
    <source>
        <dbReference type="Google" id="ProtNLM"/>
    </source>
</evidence>
<dbReference type="OrthoDB" id="1091850at2"/>
<organism evidence="2 3">
    <name type="scientific">Arachidicoccus ginsenosidivorans</name>
    <dbReference type="NCBI Taxonomy" id="496057"/>
    <lineage>
        <taxon>Bacteria</taxon>
        <taxon>Pseudomonadati</taxon>
        <taxon>Bacteroidota</taxon>
        <taxon>Chitinophagia</taxon>
        <taxon>Chitinophagales</taxon>
        <taxon>Chitinophagaceae</taxon>
        <taxon>Arachidicoccus</taxon>
    </lineage>
</organism>
<dbReference type="EMBL" id="CP042434">
    <property type="protein sequence ID" value="QEC70988.1"/>
    <property type="molecule type" value="Genomic_DNA"/>
</dbReference>
<dbReference type="CDD" id="cd12105">
    <property type="entry name" value="HmuY"/>
    <property type="match status" value="1"/>
</dbReference>
<evidence type="ECO:0000313" key="2">
    <source>
        <dbReference type="EMBL" id="QEC70988.1"/>
    </source>
</evidence>
<dbReference type="AlphaFoldDB" id="A0A5B8VL45"/>
<proteinExistence type="predicted"/>
<feature type="chain" id="PRO_5023050425" description="HmuY protein" evidence="1">
    <location>
        <begin position="30"/>
        <end position="472"/>
    </location>
</feature>
<accession>A0A5B8VL45</accession>
<dbReference type="Pfam" id="PF14064">
    <property type="entry name" value="HmuY"/>
    <property type="match status" value="1"/>
</dbReference>
<dbReference type="RefSeq" id="WP_146780247.1">
    <property type="nucleotide sequence ID" value="NZ_CP042434.1"/>
</dbReference>
<reference evidence="2 3" key="1">
    <citation type="journal article" date="2017" name="Int. J. Syst. Evol. Microbiol.">
        <title>Arachidicoccus ginsenosidivorans sp. nov., with ginsenoside-converting activity isolated from ginseng cultivating soil.</title>
        <authorList>
            <person name="Siddiqi M.Z."/>
            <person name="Aslam Z."/>
            <person name="Im W.T."/>
        </authorList>
    </citation>
    <scope>NUCLEOTIDE SEQUENCE [LARGE SCALE GENOMIC DNA]</scope>
    <source>
        <strain evidence="2 3">Gsoil 809</strain>
    </source>
</reference>
<dbReference type="PROSITE" id="PS51257">
    <property type="entry name" value="PROKAR_LIPOPROTEIN"/>
    <property type="match status" value="1"/>
</dbReference>
<keyword evidence="1" id="KW-0732">Signal</keyword>
<evidence type="ECO:0000256" key="1">
    <source>
        <dbReference type="SAM" id="SignalP"/>
    </source>
</evidence>
<sequence>MQKLILKSSTLKQAVLLLGAIIVTLSACKKDDPPVAANQIQFESSKIGFSADESKVEVHLELSRAADAAGIVELQLKENGVAYGDQYETDPAVSAGVIRIPFEQGAQEAVFTVTKKAGVHLDGDESLGFAISSVGSSLVLGANDSLNVVFSAIVSEGSTMKLNGGEGGSAAENVVFVDLSANKQTAVKRMSWDLGFFNGDDFRVVLNNTLPDAMAVAIDKTDLSQVTAADTAGIVLTSTFTAADLARVDDFGGDLTKTVISAISTDPGGNKVYILNRGEAAAHTDGKRDWMKIRIIQKDEGYQLQYAKIADATFKTVDIPKEDTHNFSYVTLDGGSQVNVEPAKNKWDFQWGVGAYYTGNEGSTIYYPFSDLVFINNRDGVQAAEVKTEAVKYDAFTASNLSGLSFSGQRDAIGENWRATTGTSIGVYTDRYFIIKDPIGNYYKLRFNNFTSQDGGTRGYPNIEYALVKAAE</sequence>
<protein>
    <recommendedName>
        <fullName evidence="4">HmuY protein</fullName>
    </recommendedName>
</protein>
<evidence type="ECO:0000313" key="3">
    <source>
        <dbReference type="Proteomes" id="UP000321291"/>
    </source>
</evidence>
<dbReference type="InterPro" id="IPR025921">
    <property type="entry name" value="HmuY"/>
</dbReference>
<dbReference type="KEGG" id="agi:FSB73_04120"/>
<keyword evidence="3" id="KW-1185">Reference proteome</keyword>
<feature type="signal peptide" evidence="1">
    <location>
        <begin position="1"/>
        <end position="29"/>
    </location>
</feature>
<gene>
    <name evidence="2" type="ORF">FSB73_04120</name>
</gene>